<evidence type="ECO:0000313" key="10">
    <source>
        <dbReference type="EMBL" id="CAH3043268.1"/>
    </source>
</evidence>
<evidence type="ECO:0000256" key="1">
    <source>
        <dbReference type="ARBA" id="ARBA00004123"/>
    </source>
</evidence>
<feature type="compositionally biased region" description="Basic and acidic residues" evidence="6">
    <location>
        <begin position="90"/>
        <end position="102"/>
    </location>
</feature>
<dbReference type="PANTHER" id="PTHR21483">
    <property type="entry name" value="RNA POLYMERASE II-ASSOCIATED PROTEIN 1"/>
    <property type="match status" value="1"/>
</dbReference>
<comment type="similarity">
    <text evidence="2">Belongs to the RPAP1 family.</text>
</comment>
<dbReference type="InterPro" id="IPR057989">
    <property type="entry name" value="TPR_RPAP1/MINIYO-like"/>
</dbReference>
<keyword evidence="4" id="KW-0539">Nucleus</keyword>
<feature type="domain" description="RPAP1/MINIYO-like TPR repeats" evidence="9">
    <location>
        <begin position="1140"/>
        <end position="1361"/>
    </location>
</feature>
<keyword evidence="11" id="KW-1185">Reference proteome</keyword>
<comment type="caution">
    <text evidence="10">The sequence shown here is derived from an EMBL/GenBank/DDBJ whole genome shotgun (WGS) entry which is preliminary data.</text>
</comment>
<accession>A0AAU9W156</accession>
<dbReference type="InterPro" id="IPR013929">
    <property type="entry name" value="RPAP1_C"/>
</dbReference>
<keyword evidence="5" id="KW-0175">Coiled coil</keyword>
<dbReference type="Pfam" id="PF08621">
    <property type="entry name" value="RPAP1_N"/>
    <property type="match status" value="1"/>
</dbReference>
<dbReference type="InterPro" id="IPR039913">
    <property type="entry name" value="RPAP1/Rba50"/>
</dbReference>
<evidence type="ECO:0000259" key="8">
    <source>
        <dbReference type="Pfam" id="PF08621"/>
    </source>
</evidence>
<feature type="compositionally biased region" description="Polar residues" evidence="6">
    <location>
        <begin position="301"/>
        <end position="311"/>
    </location>
</feature>
<proteinExistence type="inferred from homology"/>
<gene>
    <name evidence="10" type="ORF">PMEA_00031267</name>
</gene>
<dbReference type="Proteomes" id="UP001159428">
    <property type="component" value="Unassembled WGS sequence"/>
</dbReference>
<feature type="region of interest" description="Disordered" evidence="6">
    <location>
        <begin position="72"/>
        <end position="102"/>
    </location>
</feature>
<evidence type="ECO:0000259" key="9">
    <source>
        <dbReference type="Pfam" id="PF25766"/>
    </source>
</evidence>
<feature type="region of interest" description="Disordered" evidence="6">
    <location>
        <begin position="291"/>
        <end position="311"/>
    </location>
</feature>
<evidence type="ECO:0000256" key="5">
    <source>
        <dbReference type="SAM" id="Coils"/>
    </source>
</evidence>
<organism evidence="10 11">
    <name type="scientific">Pocillopora meandrina</name>
    <dbReference type="NCBI Taxonomy" id="46732"/>
    <lineage>
        <taxon>Eukaryota</taxon>
        <taxon>Metazoa</taxon>
        <taxon>Cnidaria</taxon>
        <taxon>Anthozoa</taxon>
        <taxon>Hexacorallia</taxon>
        <taxon>Scleractinia</taxon>
        <taxon>Astrocoeniina</taxon>
        <taxon>Pocilloporidae</taxon>
        <taxon>Pocillopora</taxon>
    </lineage>
</organism>
<evidence type="ECO:0000256" key="4">
    <source>
        <dbReference type="ARBA" id="ARBA00023242"/>
    </source>
</evidence>
<comment type="subcellular location">
    <subcellularLocation>
        <location evidence="1">Nucleus</location>
    </subcellularLocation>
</comment>
<evidence type="ECO:0000256" key="6">
    <source>
        <dbReference type="SAM" id="MobiDB-lite"/>
    </source>
</evidence>
<dbReference type="PANTHER" id="PTHR21483:SF18">
    <property type="entry name" value="RNA POLYMERASE II-ASSOCIATED PROTEIN 1"/>
    <property type="match status" value="1"/>
</dbReference>
<name>A0AAU9W156_9CNID</name>
<evidence type="ECO:0000313" key="11">
    <source>
        <dbReference type="Proteomes" id="UP001159428"/>
    </source>
</evidence>
<keyword evidence="3" id="KW-0804">Transcription</keyword>
<feature type="domain" description="RPAP1 C-terminal" evidence="7">
    <location>
        <begin position="387"/>
        <end position="450"/>
    </location>
</feature>
<evidence type="ECO:0000259" key="7">
    <source>
        <dbReference type="Pfam" id="PF08620"/>
    </source>
</evidence>
<evidence type="ECO:0000256" key="2">
    <source>
        <dbReference type="ARBA" id="ARBA00009953"/>
    </source>
</evidence>
<dbReference type="InterPro" id="IPR013930">
    <property type="entry name" value="RPAP1_N"/>
</dbReference>
<evidence type="ECO:0008006" key="12">
    <source>
        <dbReference type="Google" id="ProtNLM"/>
    </source>
</evidence>
<evidence type="ECO:0000256" key="3">
    <source>
        <dbReference type="ARBA" id="ARBA00023163"/>
    </source>
</evidence>
<dbReference type="GO" id="GO:0006366">
    <property type="term" value="P:transcription by RNA polymerase II"/>
    <property type="evidence" value="ECO:0007669"/>
    <property type="project" value="InterPro"/>
</dbReference>
<dbReference type="Pfam" id="PF25766">
    <property type="entry name" value="TPR_RPAP1"/>
    <property type="match status" value="1"/>
</dbReference>
<feature type="domain" description="RPAP1 N-terminal" evidence="8">
    <location>
        <begin position="242"/>
        <end position="282"/>
    </location>
</feature>
<dbReference type="Pfam" id="PF08620">
    <property type="entry name" value="RPAP1_C"/>
    <property type="match status" value="1"/>
</dbReference>
<sequence length="1440" mass="161265">MFSRPAAKDTENDLLMLQDKFVTGRLNPAAAVVRSNTSEESRSLGEKRDAPCDVQVTRDVVTLQGLPTVQPSSRLDYGIPPKKKSRFKTRHQETFKNKRRDGEEEMDCEELLDIHDRHVTSVLSQIQEKEIGNRSIATPRVSERGFPMVLHRGNISEQNESSKETISQSRKSLFAQQFAASGAVTFGVPKHQKDNLQKTIEEVKVTQAGSCPVKYQKSSLISGEGLAQGSERKTLKDKAVDEIHKENVAKLEAMTHEEIMEEQARIKSALDPNLVAFLTSHKRTRVEAMDTASTEEKQVGHKNSNNPTGENIGQVEKQVQFNENVEMIKEGNEQNRIQEKQSSEVKKIGDVEVSSKWIHMDTVEYEKLEWMKDCPPPSALESKEGNQARFDFNGCLVSKMDDIPVYLGLHHHGKDPSSPGYTLEELFILARSSFLQQRVLALQVLAKITRQDQMGAFQGHLQGDVLSALLDAGILFLLRWSLDDTTDAVMAAATQGLAAILIVPSDKELADKMYGFPRGQELPALSPVRESKEQNKQLRKNEKEEENNLTDAELLKQDVVKGLIQMSILPRLRYILEVCHPSVLVVHDILDVLTRISQHSTQAANEVLRCPRLMETIFTNFLPLSWKMSEPDSDAVYGVPVSAAMRLVRTVCCAGRHMAATLISKYNLTDRLMRYTALNPRNMQMALQEAYSLYTESLRTWRVCVLYGLGCDAVREMYSTFIEHLQSIQTLSILMTMPEERLELNCAAAIFSVIKAVIQAAAAAADQQVPAECHGMDSLPPLAINWSHVTGFLPLIGGCVNKWVKEILGCGQGLKDLQYENLCLLSGAFAGLVAFYSKLHDQVSHSPVETLQQLEHLTGTVLLPVVEHHVLDWCFTQISSRSAYNTTGGSRLSRKAIPSLPDFGSIELVNPGTELVESSRPELIAFTSCIIELIYHVTKLHRGITHKFSAILSNNAVLEYLKLVVESQSVSSSFFVRQEHHLQYFLLKLVSNLIGLPESDECSSYVSLWHEAALSLFSKIFPGDEFYAQDLLSTILFNSKFFSKVNGPLSVGVTRDLSEMTLATPPVPSTYDTTATSRGDLIAEAHKNLPGIRSTFKCAFEGMNYPLRTSRSMALCQVRNIQSFIVPSCVGPLQPADWVFLPIVDLYNLAISVEMKGDSINTISGSAVSIVTNTLQLVLLLEEWRPSCLRHVTMASRIARLMCIFLTGNDLFLDSGVHNYLSALLKIYTSPSHLCRLDFNSPIPGLTSFYDLYASLLSQYSAVSFGDALFGCFVILPLAQKHNMKFRTAVWDEHIGVLRALSIPLDQLPIPLEEFLYPVEQNQSLLALYLRALATQTVRPRWSPLFYLAAVHHVNSFVFQRVDPEDSHELKKKVNFLKQVLAVQNESVQHDLLHYFKPATSSSLEPFVKFTNLPADRQLLLRNRNDLVECHKIFQKMASE</sequence>
<protein>
    <recommendedName>
        <fullName evidence="12">RNA polymerase II-associated protein 1</fullName>
    </recommendedName>
</protein>
<dbReference type="EMBL" id="CALNXJ010000007">
    <property type="protein sequence ID" value="CAH3043268.1"/>
    <property type="molecule type" value="Genomic_DNA"/>
</dbReference>
<feature type="coiled-coil region" evidence="5">
    <location>
        <begin position="528"/>
        <end position="555"/>
    </location>
</feature>
<reference evidence="10 11" key="1">
    <citation type="submission" date="2022-05" db="EMBL/GenBank/DDBJ databases">
        <authorList>
            <consortium name="Genoscope - CEA"/>
            <person name="William W."/>
        </authorList>
    </citation>
    <scope>NUCLEOTIDE SEQUENCE [LARGE SCALE GENOMIC DNA]</scope>
</reference>